<comment type="cofactor">
    <cofactor evidence="1 16">
        <name>FAD</name>
        <dbReference type="ChEBI" id="CHEBI:57692"/>
    </cofactor>
</comment>
<dbReference type="InterPro" id="IPR003170">
    <property type="entry name" value="MurB"/>
</dbReference>
<evidence type="ECO:0000259" key="17">
    <source>
        <dbReference type="PROSITE" id="PS51387"/>
    </source>
</evidence>
<dbReference type="EMBL" id="FQVL01000002">
    <property type="protein sequence ID" value="SHE62104.1"/>
    <property type="molecule type" value="Genomic_DNA"/>
</dbReference>
<dbReference type="GO" id="GO:0071555">
    <property type="term" value="P:cell wall organization"/>
    <property type="evidence" value="ECO:0007669"/>
    <property type="project" value="UniProtKB-KW"/>
</dbReference>
<comment type="pathway">
    <text evidence="4 16">Cell wall biogenesis; peptidoglycan biosynthesis.</text>
</comment>
<dbReference type="InterPro" id="IPR011601">
    <property type="entry name" value="MurB_C"/>
</dbReference>
<dbReference type="PROSITE" id="PS51387">
    <property type="entry name" value="FAD_PCMH"/>
    <property type="match status" value="1"/>
</dbReference>
<keyword evidence="13 16" id="KW-0131">Cell cycle</keyword>
<dbReference type="Gene3D" id="3.30.465.10">
    <property type="match status" value="1"/>
</dbReference>
<dbReference type="InterPro" id="IPR016166">
    <property type="entry name" value="FAD-bd_PCMH"/>
</dbReference>
<dbReference type="UniPathway" id="UPA00219"/>
<keyword evidence="14 16" id="KW-0961">Cell wall biogenesis/degradation</keyword>
<dbReference type="STRING" id="112248.SAMN05444392_10297"/>
<dbReference type="InterPro" id="IPR036635">
    <property type="entry name" value="MurB_C_sf"/>
</dbReference>
<dbReference type="PANTHER" id="PTHR21071">
    <property type="entry name" value="UDP-N-ACETYLENOLPYRUVOYLGLUCOSAMINE REDUCTASE"/>
    <property type="match status" value="1"/>
</dbReference>
<keyword evidence="12 16" id="KW-0560">Oxidoreductase</keyword>
<keyword evidence="11 16" id="KW-0573">Peptidoglycan synthesis</keyword>
<dbReference type="Pfam" id="PF01565">
    <property type="entry name" value="FAD_binding_4"/>
    <property type="match status" value="1"/>
</dbReference>
<evidence type="ECO:0000256" key="4">
    <source>
        <dbReference type="ARBA" id="ARBA00004752"/>
    </source>
</evidence>
<dbReference type="GO" id="GO:0071949">
    <property type="term" value="F:FAD binding"/>
    <property type="evidence" value="ECO:0007669"/>
    <property type="project" value="InterPro"/>
</dbReference>
<feature type="active site" description="Proton donor" evidence="16">
    <location>
        <position position="225"/>
    </location>
</feature>
<proteinExistence type="inferred from homology"/>
<evidence type="ECO:0000256" key="12">
    <source>
        <dbReference type="ARBA" id="ARBA00023002"/>
    </source>
</evidence>
<dbReference type="GO" id="GO:0008762">
    <property type="term" value="F:UDP-N-acetylmuramate dehydrogenase activity"/>
    <property type="evidence" value="ECO:0007669"/>
    <property type="project" value="UniProtKB-UniRule"/>
</dbReference>
<comment type="catalytic activity">
    <reaction evidence="15 16">
        <text>UDP-N-acetyl-alpha-D-muramate + NADP(+) = UDP-N-acetyl-3-O-(1-carboxyvinyl)-alpha-D-glucosamine + NADPH + H(+)</text>
        <dbReference type="Rhea" id="RHEA:12248"/>
        <dbReference type="ChEBI" id="CHEBI:15378"/>
        <dbReference type="ChEBI" id="CHEBI:57783"/>
        <dbReference type="ChEBI" id="CHEBI:58349"/>
        <dbReference type="ChEBI" id="CHEBI:68483"/>
        <dbReference type="ChEBI" id="CHEBI:70757"/>
        <dbReference type="EC" id="1.3.1.98"/>
    </reaction>
</comment>
<dbReference type="NCBIfam" id="TIGR00179">
    <property type="entry name" value="murB"/>
    <property type="match status" value="1"/>
</dbReference>
<feature type="active site" evidence="16">
    <location>
        <position position="174"/>
    </location>
</feature>
<name>A0A1M4UZE3_9BACL</name>
<evidence type="ECO:0000256" key="7">
    <source>
        <dbReference type="ARBA" id="ARBA00022630"/>
    </source>
</evidence>
<dbReference type="EC" id="1.3.1.98" evidence="16"/>
<evidence type="ECO:0000256" key="3">
    <source>
        <dbReference type="ARBA" id="ARBA00004496"/>
    </source>
</evidence>
<keyword evidence="8 16" id="KW-0274">FAD</keyword>
<evidence type="ECO:0000256" key="2">
    <source>
        <dbReference type="ARBA" id="ARBA00003921"/>
    </source>
</evidence>
<evidence type="ECO:0000256" key="9">
    <source>
        <dbReference type="ARBA" id="ARBA00022857"/>
    </source>
</evidence>
<comment type="function">
    <text evidence="2 16">Cell wall formation.</text>
</comment>
<evidence type="ECO:0000256" key="13">
    <source>
        <dbReference type="ARBA" id="ARBA00023306"/>
    </source>
</evidence>
<organism evidence="18 19">
    <name type="scientific">Seinonella peptonophila</name>
    <dbReference type="NCBI Taxonomy" id="112248"/>
    <lineage>
        <taxon>Bacteria</taxon>
        <taxon>Bacillati</taxon>
        <taxon>Bacillota</taxon>
        <taxon>Bacilli</taxon>
        <taxon>Bacillales</taxon>
        <taxon>Thermoactinomycetaceae</taxon>
        <taxon>Seinonella</taxon>
    </lineage>
</organism>
<reference evidence="18 19" key="1">
    <citation type="submission" date="2016-11" db="EMBL/GenBank/DDBJ databases">
        <authorList>
            <person name="Jaros S."/>
            <person name="Januszkiewicz K."/>
            <person name="Wedrychowicz H."/>
        </authorList>
    </citation>
    <scope>NUCLEOTIDE SEQUENCE [LARGE SCALE GENOMIC DNA]</scope>
    <source>
        <strain evidence="18 19">DSM 44666</strain>
    </source>
</reference>
<dbReference type="SUPFAM" id="SSF56194">
    <property type="entry name" value="Uridine diphospho-N-Acetylenolpyruvylglucosamine reductase, MurB, C-terminal domain"/>
    <property type="match status" value="1"/>
</dbReference>
<evidence type="ECO:0000313" key="18">
    <source>
        <dbReference type="EMBL" id="SHE62104.1"/>
    </source>
</evidence>
<keyword evidence="6 16" id="KW-0132">Cell division</keyword>
<comment type="subcellular location">
    <subcellularLocation>
        <location evidence="3 16">Cytoplasm</location>
    </subcellularLocation>
</comment>
<evidence type="ECO:0000256" key="10">
    <source>
        <dbReference type="ARBA" id="ARBA00022960"/>
    </source>
</evidence>
<evidence type="ECO:0000256" key="1">
    <source>
        <dbReference type="ARBA" id="ARBA00001974"/>
    </source>
</evidence>
<comment type="similarity">
    <text evidence="16">Belongs to the MurB family.</text>
</comment>
<evidence type="ECO:0000256" key="5">
    <source>
        <dbReference type="ARBA" id="ARBA00022490"/>
    </source>
</evidence>
<accession>A0A1M4UZE3</accession>
<keyword evidence="10 16" id="KW-0133">Cell shape</keyword>
<sequence>MQQVLDELLQLGVRDVRLEEPLSRHTTWKVGGPADLFVHPRTEEELQNTISVLHQRTIPWIAIGRGSNLLVRDGGIRGAVIKISDGFDQLAIDGTRLTVGGGYSMVRLATYVARQGLAGLEFAGGVPGNVGGAVYMNAGAHGSEISAILESAVILDETGRKHTLEKDEMNFSYRTSILQNELHGIVTAATFQLSEGNRTEITDRLSRFKNRRRETQPLQHPCAGSVFRNPPHTHAGKLIEEAGLKGYQIGGAQISELHGNFIINCGDAKADDIQEMINFIKKEIYKRTQIELIPEVKMIGEEKK</sequence>
<dbReference type="Gene3D" id="3.90.78.10">
    <property type="entry name" value="UDP-N-acetylenolpyruvoylglucosamine reductase, C-terminal domain"/>
    <property type="match status" value="1"/>
</dbReference>
<dbReference type="Proteomes" id="UP000184476">
    <property type="component" value="Unassembled WGS sequence"/>
</dbReference>
<dbReference type="SUPFAM" id="SSF56176">
    <property type="entry name" value="FAD-binding/transporter-associated domain-like"/>
    <property type="match status" value="1"/>
</dbReference>
<dbReference type="RefSeq" id="WP_073153200.1">
    <property type="nucleotide sequence ID" value="NZ_FQVL01000002.1"/>
</dbReference>
<dbReference type="OrthoDB" id="9804753at2"/>
<dbReference type="InterPro" id="IPR016169">
    <property type="entry name" value="FAD-bd_PCMH_sub2"/>
</dbReference>
<feature type="domain" description="FAD-binding PCMH-type" evidence="17">
    <location>
        <begin position="30"/>
        <end position="196"/>
    </location>
</feature>
<evidence type="ECO:0000256" key="14">
    <source>
        <dbReference type="ARBA" id="ARBA00023316"/>
    </source>
</evidence>
<keyword evidence="7 16" id="KW-0285">Flavoprotein</keyword>
<keyword evidence="9 16" id="KW-0521">NADP</keyword>
<dbReference type="InterPro" id="IPR006094">
    <property type="entry name" value="Oxid_FAD_bind_N"/>
</dbReference>
<dbReference type="GO" id="GO:0051301">
    <property type="term" value="P:cell division"/>
    <property type="evidence" value="ECO:0007669"/>
    <property type="project" value="UniProtKB-KW"/>
</dbReference>
<evidence type="ECO:0000256" key="8">
    <source>
        <dbReference type="ARBA" id="ARBA00022827"/>
    </source>
</evidence>
<evidence type="ECO:0000256" key="16">
    <source>
        <dbReference type="HAMAP-Rule" id="MF_00037"/>
    </source>
</evidence>
<keyword evidence="5 16" id="KW-0963">Cytoplasm</keyword>
<evidence type="ECO:0000313" key="19">
    <source>
        <dbReference type="Proteomes" id="UP000184476"/>
    </source>
</evidence>
<feature type="active site" evidence="16">
    <location>
        <position position="295"/>
    </location>
</feature>
<dbReference type="GO" id="GO:0009252">
    <property type="term" value="P:peptidoglycan biosynthetic process"/>
    <property type="evidence" value="ECO:0007669"/>
    <property type="project" value="UniProtKB-UniRule"/>
</dbReference>
<dbReference type="HAMAP" id="MF_00037">
    <property type="entry name" value="MurB"/>
    <property type="match status" value="1"/>
</dbReference>
<evidence type="ECO:0000256" key="6">
    <source>
        <dbReference type="ARBA" id="ARBA00022618"/>
    </source>
</evidence>
<dbReference type="NCBIfam" id="NF010480">
    <property type="entry name" value="PRK13905.1"/>
    <property type="match status" value="1"/>
</dbReference>
<dbReference type="Pfam" id="PF02873">
    <property type="entry name" value="MurB_C"/>
    <property type="match status" value="1"/>
</dbReference>
<dbReference type="InterPro" id="IPR036318">
    <property type="entry name" value="FAD-bd_PCMH-like_sf"/>
</dbReference>
<dbReference type="GO" id="GO:0008360">
    <property type="term" value="P:regulation of cell shape"/>
    <property type="evidence" value="ECO:0007669"/>
    <property type="project" value="UniProtKB-KW"/>
</dbReference>
<dbReference type="PANTHER" id="PTHR21071:SF5">
    <property type="entry name" value="UDP-N-ACETYLENOLPYRUVOYLGLUCOSAMINE REDUCTASE"/>
    <property type="match status" value="1"/>
</dbReference>
<dbReference type="InterPro" id="IPR016167">
    <property type="entry name" value="FAD-bd_PCMH_sub1"/>
</dbReference>
<dbReference type="GO" id="GO:0005829">
    <property type="term" value="C:cytosol"/>
    <property type="evidence" value="ECO:0007669"/>
    <property type="project" value="TreeGrafter"/>
</dbReference>
<gene>
    <name evidence="16" type="primary">murB</name>
    <name evidence="18" type="ORF">SAMN05444392_10297</name>
</gene>
<keyword evidence="19" id="KW-1185">Reference proteome</keyword>
<dbReference type="AlphaFoldDB" id="A0A1M4UZE3"/>
<evidence type="ECO:0000256" key="11">
    <source>
        <dbReference type="ARBA" id="ARBA00022984"/>
    </source>
</evidence>
<evidence type="ECO:0000256" key="15">
    <source>
        <dbReference type="ARBA" id="ARBA00048914"/>
    </source>
</evidence>
<protein>
    <recommendedName>
        <fullName evidence="16">UDP-N-acetylenolpyruvoylglucosamine reductase</fullName>
        <ecNumber evidence="16">1.3.1.98</ecNumber>
    </recommendedName>
    <alternativeName>
        <fullName evidence="16">UDP-N-acetylmuramate dehydrogenase</fullName>
    </alternativeName>
</protein>
<dbReference type="Gene3D" id="3.30.43.10">
    <property type="entry name" value="Uridine Diphospho-n-acetylenolpyruvylglucosamine Reductase, domain 2"/>
    <property type="match status" value="1"/>
</dbReference>